<dbReference type="PANTHER" id="PTHR46233:SF3">
    <property type="entry name" value="HYDROXYACYLGLUTATHIONE HYDROLASE GLOC"/>
    <property type="match status" value="1"/>
</dbReference>
<proteinExistence type="predicted"/>
<evidence type="ECO:0000256" key="4">
    <source>
        <dbReference type="ARBA" id="ARBA00022833"/>
    </source>
</evidence>
<organism evidence="7 8">
    <name type="scientific">Hyphomonas jannaschiana VP2</name>
    <dbReference type="NCBI Taxonomy" id="1280952"/>
    <lineage>
        <taxon>Bacteria</taxon>
        <taxon>Pseudomonadati</taxon>
        <taxon>Pseudomonadota</taxon>
        <taxon>Alphaproteobacteria</taxon>
        <taxon>Hyphomonadales</taxon>
        <taxon>Hyphomonadaceae</taxon>
        <taxon>Hyphomonas</taxon>
    </lineage>
</organism>
<comment type="cofactor">
    <cofactor evidence="1">
        <name>Zn(2+)</name>
        <dbReference type="ChEBI" id="CHEBI:29105"/>
    </cofactor>
</comment>
<keyword evidence="3" id="KW-0378">Hydrolase</keyword>
<name>A0A059FF44_9PROT</name>
<dbReference type="RefSeq" id="WP_035580291.1">
    <property type="nucleotide sequence ID" value="NZ_ARYJ01000004.1"/>
</dbReference>
<reference evidence="7 8" key="1">
    <citation type="journal article" date="2014" name="Antonie Van Leeuwenhoek">
        <title>Hyphomonas beringensis sp. nov. and Hyphomonas chukchiensis sp. nov., isolated from surface seawater of the Bering Sea and Chukchi Sea.</title>
        <authorList>
            <person name="Li C."/>
            <person name="Lai Q."/>
            <person name="Li G."/>
            <person name="Dong C."/>
            <person name="Wang J."/>
            <person name="Liao Y."/>
            <person name="Shao Z."/>
        </authorList>
    </citation>
    <scope>NUCLEOTIDE SEQUENCE [LARGE SCALE GENOMIC DNA]</scope>
    <source>
        <strain evidence="7 8">VP2</strain>
    </source>
</reference>
<dbReference type="STRING" id="1280952.HJA_07447"/>
<dbReference type="eggNOG" id="COG0491">
    <property type="taxonomic scope" value="Bacteria"/>
</dbReference>
<dbReference type="Pfam" id="PF00753">
    <property type="entry name" value="Lactamase_B"/>
    <property type="match status" value="1"/>
</dbReference>
<dbReference type="PANTHER" id="PTHR46233">
    <property type="entry name" value="HYDROXYACYLGLUTATHIONE HYDROLASE GLOC"/>
    <property type="match status" value="1"/>
</dbReference>
<evidence type="ECO:0000256" key="2">
    <source>
        <dbReference type="ARBA" id="ARBA00022723"/>
    </source>
</evidence>
<evidence type="ECO:0000256" key="1">
    <source>
        <dbReference type="ARBA" id="ARBA00001947"/>
    </source>
</evidence>
<dbReference type="PATRIC" id="fig|1280952.3.peg.1477"/>
<feature type="region of interest" description="Disordered" evidence="5">
    <location>
        <begin position="221"/>
        <end position="245"/>
    </location>
</feature>
<sequence length="245" mass="26626">MTETPANQPKLEIRIIPVTPLQQNTSMIWSTETKEGVFVDPGGDIDKLMGAAEQFGVKIVAVWLTHGHMDHAGAAAAVAELTGCPVIGPHEDDQWLLDEIETQGAKYGIKDGRNVKPDQYLHDGDVLDLAGNKFGVVHTPGHTPGHVVIYSQEGGLAFVGDVLFRGSVGRTDFPRGNHQQLIDSITGKLWPLGEQMRFVPGHGPLSTFGQERQDNPFVADAVTGYQGTEKQAPDEVSQKLSKRWS</sequence>
<dbReference type="EMBL" id="ARYJ01000004">
    <property type="protein sequence ID" value="KCZ89113.1"/>
    <property type="molecule type" value="Genomic_DNA"/>
</dbReference>
<keyword evidence="2" id="KW-0479">Metal-binding</keyword>
<keyword evidence="8" id="KW-1185">Reference proteome</keyword>
<dbReference type="Proteomes" id="UP000024816">
    <property type="component" value="Unassembled WGS sequence"/>
</dbReference>
<dbReference type="GO" id="GO:0016787">
    <property type="term" value="F:hydrolase activity"/>
    <property type="evidence" value="ECO:0007669"/>
    <property type="project" value="UniProtKB-KW"/>
</dbReference>
<dbReference type="InterPro" id="IPR036866">
    <property type="entry name" value="RibonucZ/Hydroxyglut_hydro"/>
</dbReference>
<dbReference type="SMART" id="SM00849">
    <property type="entry name" value="Lactamase_B"/>
    <property type="match status" value="1"/>
</dbReference>
<dbReference type="SUPFAM" id="SSF56281">
    <property type="entry name" value="Metallo-hydrolase/oxidoreductase"/>
    <property type="match status" value="1"/>
</dbReference>
<evidence type="ECO:0000313" key="8">
    <source>
        <dbReference type="Proteomes" id="UP000024816"/>
    </source>
</evidence>
<dbReference type="InterPro" id="IPR051453">
    <property type="entry name" value="MBL_Glyoxalase_II"/>
</dbReference>
<evidence type="ECO:0000313" key="7">
    <source>
        <dbReference type="EMBL" id="KCZ89113.1"/>
    </source>
</evidence>
<gene>
    <name evidence="7" type="ORF">HJA_07447</name>
</gene>
<evidence type="ECO:0000256" key="5">
    <source>
        <dbReference type="SAM" id="MobiDB-lite"/>
    </source>
</evidence>
<evidence type="ECO:0000256" key="3">
    <source>
        <dbReference type="ARBA" id="ARBA00022801"/>
    </source>
</evidence>
<dbReference type="GO" id="GO:0046872">
    <property type="term" value="F:metal ion binding"/>
    <property type="evidence" value="ECO:0007669"/>
    <property type="project" value="UniProtKB-KW"/>
</dbReference>
<keyword evidence="4" id="KW-0862">Zinc</keyword>
<dbReference type="InterPro" id="IPR001279">
    <property type="entry name" value="Metallo-B-lactamas"/>
</dbReference>
<feature type="domain" description="Metallo-beta-lactamase" evidence="6">
    <location>
        <begin position="22"/>
        <end position="202"/>
    </location>
</feature>
<evidence type="ECO:0000259" key="6">
    <source>
        <dbReference type="SMART" id="SM00849"/>
    </source>
</evidence>
<dbReference type="AlphaFoldDB" id="A0A059FF44"/>
<dbReference type="Gene3D" id="3.60.15.10">
    <property type="entry name" value="Ribonuclease Z/Hydroxyacylglutathione hydrolase-like"/>
    <property type="match status" value="1"/>
</dbReference>
<dbReference type="OrthoDB" id="7253658at2"/>
<comment type="caution">
    <text evidence="7">The sequence shown here is derived from an EMBL/GenBank/DDBJ whole genome shotgun (WGS) entry which is preliminary data.</text>
</comment>
<accession>A0A059FF44</accession>
<protein>
    <submittedName>
        <fullName evidence="7">Metallo-beta-lactamase superfamily protein</fullName>
    </submittedName>
</protein>